<dbReference type="EMBL" id="ML170202">
    <property type="protein sequence ID" value="TDL18885.1"/>
    <property type="molecule type" value="Genomic_DNA"/>
</dbReference>
<dbReference type="STRING" id="50990.A0A4Y7PUS9"/>
<dbReference type="CDD" id="cd01763">
    <property type="entry name" value="Ubl_SUMO_like"/>
    <property type="match status" value="1"/>
</dbReference>
<protein>
    <recommendedName>
        <fullName evidence="4">Ubiquitin-like domain-containing protein</fullName>
    </recommendedName>
</protein>
<dbReference type="OrthoDB" id="428577at2759"/>
<reference evidence="2 3" key="1">
    <citation type="submission" date="2018-06" db="EMBL/GenBank/DDBJ databases">
        <title>A transcriptomic atlas of mushroom development highlights an independent origin of complex multicellularity.</title>
        <authorList>
            <consortium name="DOE Joint Genome Institute"/>
            <person name="Krizsan K."/>
            <person name="Almasi E."/>
            <person name="Merenyi Z."/>
            <person name="Sahu N."/>
            <person name="Viragh M."/>
            <person name="Koszo T."/>
            <person name="Mondo S."/>
            <person name="Kiss B."/>
            <person name="Balint B."/>
            <person name="Kues U."/>
            <person name="Barry K."/>
            <person name="Hegedus J.C."/>
            <person name="Henrissat B."/>
            <person name="Johnson J."/>
            <person name="Lipzen A."/>
            <person name="Ohm R."/>
            <person name="Nagy I."/>
            <person name="Pangilinan J."/>
            <person name="Yan J."/>
            <person name="Xiong Y."/>
            <person name="Grigoriev I.V."/>
            <person name="Hibbett D.S."/>
            <person name="Nagy L.G."/>
        </authorList>
    </citation>
    <scope>NUCLEOTIDE SEQUENCE [LARGE SCALE GENOMIC DNA]</scope>
    <source>
        <strain evidence="2 3">SZMC22713</strain>
    </source>
</reference>
<organism evidence="2 3">
    <name type="scientific">Rickenella mellea</name>
    <dbReference type="NCBI Taxonomy" id="50990"/>
    <lineage>
        <taxon>Eukaryota</taxon>
        <taxon>Fungi</taxon>
        <taxon>Dikarya</taxon>
        <taxon>Basidiomycota</taxon>
        <taxon>Agaricomycotina</taxon>
        <taxon>Agaricomycetes</taxon>
        <taxon>Hymenochaetales</taxon>
        <taxon>Rickenellaceae</taxon>
        <taxon>Rickenella</taxon>
    </lineage>
</organism>
<keyword evidence="3" id="KW-1185">Reference proteome</keyword>
<feature type="compositionally biased region" description="Polar residues" evidence="1">
    <location>
        <begin position="1"/>
        <end position="14"/>
    </location>
</feature>
<feature type="region of interest" description="Disordered" evidence="1">
    <location>
        <begin position="1"/>
        <end position="23"/>
    </location>
</feature>
<dbReference type="SUPFAM" id="SSF54236">
    <property type="entry name" value="Ubiquitin-like"/>
    <property type="match status" value="1"/>
</dbReference>
<evidence type="ECO:0000256" key="1">
    <source>
        <dbReference type="SAM" id="MobiDB-lite"/>
    </source>
</evidence>
<dbReference type="AlphaFoldDB" id="A0A4Y7PUS9"/>
<evidence type="ECO:0008006" key="4">
    <source>
        <dbReference type="Google" id="ProtNLM"/>
    </source>
</evidence>
<dbReference type="InterPro" id="IPR029071">
    <property type="entry name" value="Ubiquitin-like_domsf"/>
</dbReference>
<sequence length="453" mass="50624">MPKATTTRSRSKASQKTDGHPESTLLILQTTEKKILIPRPKSYEDAIKAVKRHFPAIYQNTAMLRTDALEICESQKIDVTPECWADLKTLNVNALWVETRDAPARPLVPTTHQLPFVGSVYAQNQQNKITILMTSTELNLKYIIKRSQRLSKVFQSFSDAIGACEGTLKFSNDSDGTRLSGDESPEDLDMEDGDSIFARPELKGGKPVIYLTSPFPIDATVTLGLISEWTFSVVHPFIPIKNCSSTDAPVFGKGQRIKWQVTTQADGTLLEKNTDMEVAYLFWEAHTNSDVPPSPPSSPTTEHPLSIDYFSPVQSNLYDSDCATVALPIAAVAQYLDKSLKVLGLHVEARTSFVTYWLPSLLKHKFVALRFVPQAAYERAAPLAIEPRPDIVTRVFMLFKGIPVDDLLNWSSAIARADEDVRVWQGIVGVDEDKFHDARLFRVLEWGGMEILR</sequence>
<evidence type="ECO:0000313" key="3">
    <source>
        <dbReference type="Proteomes" id="UP000294933"/>
    </source>
</evidence>
<dbReference type="VEuPathDB" id="FungiDB:BD410DRAFT_792662"/>
<evidence type="ECO:0000313" key="2">
    <source>
        <dbReference type="EMBL" id="TDL18885.1"/>
    </source>
</evidence>
<proteinExistence type="predicted"/>
<dbReference type="Gene3D" id="3.10.20.90">
    <property type="entry name" value="Phosphatidylinositol 3-kinase Catalytic Subunit, Chain A, domain 1"/>
    <property type="match status" value="1"/>
</dbReference>
<dbReference type="Proteomes" id="UP000294933">
    <property type="component" value="Unassembled WGS sequence"/>
</dbReference>
<name>A0A4Y7PUS9_9AGAM</name>
<gene>
    <name evidence="2" type="ORF">BD410DRAFT_792662</name>
</gene>
<accession>A0A4Y7PUS9</accession>